<evidence type="ECO:0000256" key="10">
    <source>
        <dbReference type="ARBA" id="ARBA00023004"/>
    </source>
</evidence>
<dbReference type="SFLD" id="SFLDS00052">
    <property type="entry name" value="Ferric_Reductase_Domain"/>
    <property type="match status" value="1"/>
</dbReference>
<organism evidence="15">
    <name type="scientific">Vibrio cholerae (strain MO10)</name>
    <dbReference type="NCBI Taxonomy" id="345072"/>
    <lineage>
        <taxon>Bacteria</taxon>
        <taxon>Pseudomonadati</taxon>
        <taxon>Pseudomonadota</taxon>
        <taxon>Gammaproteobacteria</taxon>
        <taxon>Vibrionales</taxon>
        <taxon>Vibrionaceae</taxon>
        <taxon>Vibrio</taxon>
    </lineage>
</organism>
<accession>A0A0X1L1W6</accession>
<dbReference type="Pfam" id="PF08022">
    <property type="entry name" value="FAD_binding_8"/>
    <property type="match status" value="1"/>
</dbReference>
<dbReference type="SFLD" id="SFLDG01168">
    <property type="entry name" value="Ferric_reductase_subgroup_(FRE"/>
    <property type="match status" value="1"/>
</dbReference>
<comment type="subcellular location">
    <subcellularLocation>
        <location evidence="2">Membrane</location>
        <topology evidence="2">Multi-pass membrane protein</topology>
    </subcellularLocation>
</comment>
<dbReference type="GO" id="GO:0046872">
    <property type="term" value="F:metal ion binding"/>
    <property type="evidence" value="ECO:0007669"/>
    <property type="project" value="UniProtKB-KW"/>
</dbReference>
<evidence type="ECO:0000256" key="7">
    <source>
        <dbReference type="ARBA" id="ARBA00022827"/>
    </source>
</evidence>
<dbReference type="GO" id="GO:0016491">
    <property type="term" value="F:oxidoreductase activity"/>
    <property type="evidence" value="ECO:0007669"/>
    <property type="project" value="UniProtKB-KW"/>
</dbReference>
<dbReference type="InterPro" id="IPR017938">
    <property type="entry name" value="Riboflavin_synthase-like_b-brl"/>
</dbReference>
<dbReference type="SUPFAM" id="SSF63380">
    <property type="entry name" value="Riboflavin synthase domain-like"/>
    <property type="match status" value="1"/>
</dbReference>
<dbReference type="AlphaFoldDB" id="A0A0X1L1W6"/>
<feature type="transmembrane region" description="Helical" evidence="13">
    <location>
        <begin position="179"/>
        <end position="198"/>
    </location>
</feature>
<dbReference type="PRINTS" id="PR00410">
    <property type="entry name" value="PHEHYDRXLASE"/>
</dbReference>
<evidence type="ECO:0000259" key="14">
    <source>
        <dbReference type="PROSITE" id="PS51384"/>
    </source>
</evidence>
<protein>
    <submittedName>
        <fullName evidence="15">Oxidoreductase</fullName>
    </submittedName>
</protein>
<feature type="transmembrane region" description="Helical" evidence="13">
    <location>
        <begin position="45"/>
        <end position="66"/>
    </location>
</feature>
<dbReference type="GO" id="GO:0050660">
    <property type="term" value="F:flavin adenine dinucleotide binding"/>
    <property type="evidence" value="ECO:0007669"/>
    <property type="project" value="TreeGrafter"/>
</dbReference>
<feature type="transmembrane region" description="Helical" evidence="13">
    <location>
        <begin position="204"/>
        <end position="227"/>
    </location>
</feature>
<evidence type="ECO:0000256" key="1">
    <source>
        <dbReference type="ARBA" id="ARBA00001974"/>
    </source>
</evidence>
<keyword evidence="4 13" id="KW-0812">Transmembrane</keyword>
<comment type="cofactor">
    <cofactor evidence="1">
        <name>FAD</name>
        <dbReference type="ChEBI" id="CHEBI:57692"/>
    </cofactor>
</comment>
<feature type="domain" description="FAD-binding FR-type" evidence="14">
    <location>
        <begin position="229"/>
        <end position="326"/>
    </location>
</feature>
<dbReference type="InterPro" id="IPR039261">
    <property type="entry name" value="FNR_nucleotide-bd"/>
</dbReference>
<evidence type="ECO:0000256" key="4">
    <source>
        <dbReference type="ARBA" id="ARBA00022692"/>
    </source>
</evidence>
<keyword evidence="7" id="KW-0274">FAD</keyword>
<feature type="transmembrane region" description="Helical" evidence="13">
    <location>
        <begin position="150"/>
        <end position="167"/>
    </location>
</feature>
<dbReference type="Gene3D" id="3.40.50.80">
    <property type="entry name" value="Nucleotide-binding domain of ferredoxin-NADP reductase (FNR) module"/>
    <property type="match status" value="1"/>
</dbReference>
<dbReference type="Gene3D" id="2.40.30.10">
    <property type="entry name" value="Translation factors"/>
    <property type="match status" value="1"/>
</dbReference>
<evidence type="ECO:0000256" key="6">
    <source>
        <dbReference type="ARBA" id="ARBA00022723"/>
    </source>
</evidence>
<dbReference type="InterPro" id="IPR013130">
    <property type="entry name" value="Fe3_Rdtase_TM_dom"/>
</dbReference>
<evidence type="ECO:0000256" key="12">
    <source>
        <dbReference type="ARBA" id="ARBA00023136"/>
    </source>
</evidence>
<keyword evidence="10" id="KW-0408">Iron</keyword>
<gene>
    <name evidence="15" type="ORF">VchoM_02563</name>
</gene>
<dbReference type="CDD" id="cd06198">
    <property type="entry name" value="FNR_like_3"/>
    <property type="match status" value="1"/>
</dbReference>
<dbReference type="GO" id="GO:0051537">
    <property type="term" value="F:2 iron, 2 sulfur cluster binding"/>
    <property type="evidence" value="ECO:0007669"/>
    <property type="project" value="UniProtKB-KW"/>
</dbReference>
<keyword evidence="3" id="KW-0285">Flavoprotein</keyword>
<keyword evidence="11" id="KW-0411">Iron-sulfur</keyword>
<sequence>MIKWNWVMSRVKYTLWVVVGIVTLLWVQAEPTLFGSTNLFQWRSGLVQFSGILALMLMSLAMLLALRLPLIEQWTQGIDKGYRIHKWLGISALLLGIFHWLAYHLPKWLISLELLTKPARLNGSGPNSNLSGLALWLKEAKPLAMEIGEWGFYALIVLLVVSLWSAIKYKPFRLTHRLMAVVYLLIALHSVILLKKAYWGEPIYWLTMLFIVVGSWAACYSLLGLVGRQSRYPAHVKAFHYCPNSQTLDLTIQLDKPWLGHKAGQFAYLKFAGEEPHPFTIACAHQGSQLRFLIKELGDFTTGLHQRLQNGKSLEVEGPYGKFDFSTQQPQIWIGGGVGIAPFMAGLDWLMRERAHPPVHLFFCCHQIDPDLCAELRHKAQLAGVSLTIIDSSVDPHLSADDIARRCGDLSRFEIYFCGPIAFSNSLKKALKPYQVDLSRQFHEEQFVMR</sequence>
<reference evidence="15" key="1">
    <citation type="submission" date="2005-09" db="EMBL/GenBank/DDBJ databases">
        <title>Annotation of Vibrio cholerae MO10.</title>
        <authorList>
            <person name="Colwell R."/>
            <person name="Grim C.J."/>
            <person name="Young S."/>
            <person name="Jaffe D."/>
            <person name="Gnerre S."/>
            <person name="Berlin A."/>
            <person name="Heiman D."/>
            <person name="Hepburn T."/>
            <person name="Shea T."/>
            <person name="Sykes S."/>
            <person name="Yandava C."/>
            <person name="Alvarado L."/>
            <person name="Kodira C."/>
            <person name="Borodovsky M."/>
            <person name="Heidelberg J."/>
            <person name="Lander E."/>
            <person name="Galagan J."/>
            <person name="Nusbaum C."/>
            <person name="Birren B."/>
        </authorList>
    </citation>
    <scope>NUCLEOTIDE SEQUENCE [LARGE SCALE GENOMIC DNA]</scope>
    <source>
        <strain evidence="15">MO10</strain>
    </source>
</reference>
<evidence type="ECO:0000256" key="11">
    <source>
        <dbReference type="ARBA" id="ARBA00023014"/>
    </source>
</evidence>
<dbReference type="Pfam" id="PF01794">
    <property type="entry name" value="Ferric_reduct"/>
    <property type="match status" value="1"/>
</dbReference>
<dbReference type="Proteomes" id="UP000004687">
    <property type="component" value="Unassembled WGS sequence"/>
</dbReference>
<evidence type="ECO:0000256" key="13">
    <source>
        <dbReference type="SAM" id="Phobius"/>
    </source>
</evidence>
<evidence type="ECO:0000256" key="8">
    <source>
        <dbReference type="ARBA" id="ARBA00022989"/>
    </source>
</evidence>
<dbReference type="InterPro" id="IPR017927">
    <property type="entry name" value="FAD-bd_FR_type"/>
</dbReference>
<reference evidence="15" key="2">
    <citation type="submission" date="2008-07" db="EMBL/GenBank/DDBJ databases">
        <authorList>
            <consortium name="Broad Institute Genome Sequencing Platform"/>
            <person name="Colwell R."/>
            <person name="Grim C.J."/>
            <person name="Young S."/>
            <person name="Jaffe D."/>
            <person name="Gnerre S."/>
            <person name="Berlin A."/>
            <person name="Heiman D."/>
            <person name="Hepburn T."/>
            <person name="Shea T."/>
            <person name="Sykes S."/>
            <person name="Alvarado L."/>
            <person name="Kodira C."/>
            <person name="Heidelberg J."/>
            <person name="Lander E."/>
            <person name="Galagan J."/>
            <person name="Nusbaum C."/>
            <person name="Birren B."/>
        </authorList>
    </citation>
    <scope>NUCLEOTIDE SEQUENCE [LARGE SCALE GENOMIC DNA]</scope>
    <source>
        <strain evidence="15">MO10</strain>
    </source>
</reference>
<keyword evidence="8 13" id="KW-1133">Transmembrane helix</keyword>
<evidence type="ECO:0000256" key="9">
    <source>
        <dbReference type="ARBA" id="ARBA00023002"/>
    </source>
</evidence>
<evidence type="ECO:0000256" key="5">
    <source>
        <dbReference type="ARBA" id="ARBA00022714"/>
    </source>
</evidence>
<dbReference type="HOGENOM" id="CLU_003827_19_0_6"/>
<keyword evidence="6" id="KW-0479">Metal-binding</keyword>
<evidence type="ECO:0000256" key="2">
    <source>
        <dbReference type="ARBA" id="ARBA00004141"/>
    </source>
</evidence>
<keyword evidence="5" id="KW-0001">2Fe-2S</keyword>
<keyword evidence="9" id="KW-0560">Oxidoreductase</keyword>
<keyword evidence="12 13" id="KW-0472">Membrane</keyword>
<proteinExistence type="predicted"/>
<dbReference type="GO" id="GO:0016020">
    <property type="term" value="C:membrane"/>
    <property type="evidence" value="ECO:0007669"/>
    <property type="project" value="UniProtKB-SubCell"/>
</dbReference>
<dbReference type="EMBL" id="DS990137">
    <property type="protein sequence ID" value="EET24536.1"/>
    <property type="molecule type" value="Genomic_DNA"/>
</dbReference>
<feature type="transmembrane region" description="Helical" evidence="13">
    <location>
        <begin position="87"/>
        <end position="105"/>
    </location>
</feature>
<evidence type="ECO:0000256" key="3">
    <source>
        <dbReference type="ARBA" id="ARBA00022630"/>
    </source>
</evidence>
<dbReference type="InterPro" id="IPR050415">
    <property type="entry name" value="MRET"/>
</dbReference>
<dbReference type="PROSITE" id="PS51384">
    <property type="entry name" value="FAD_FR"/>
    <property type="match status" value="1"/>
</dbReference>
<name>A0A0X1L1W6_VIBCO</name>
<dbReference type="SUPFAM" id="SSF52343">
    <property type="entry name" value="Ferredoxin reductase-like, C-terminal NADP-linked domain"/>
    <property type="match status" value="1"/>
</dbReference>
<dbReference type="PANTHER" id="PTHR47354:SF8">
    <property type="entry name" value="1,2-PHENYLACETYL-COA EPOXIDASE, SUBUNIT E"/>
    <property type="match status" value="1"/>
</dbReference>
<dbReference type="InterPro" id="IPR013112">
    <property type="entry name" value="FAD-bd_8"/>
</dbReference>
<evidence type="ECO:0000313" key="15">
    <source>
        <dbReference type="EMBL" id="EET24536.1"/>
    </source>
</evidence>
<dbReference type="PANTHER" id="PTHR47354">
    <property type="entry name" value="NADH OXIDOREDUCTASE HCR"/>
    <property type="match status" value="1"/>
</dbReference>